<evidence type="ECO:0000259" key="2">
    <source>
        <dbReference type="PROSITE" id="PS50054"/>
    </source>
</evidence>
<dbReference type="PANTHER" id="PTHR46653">
    <property type="entry name" value="SPECIFICITY PROTEIN PHOSPHATASE, PUTATIVE-RELATED"/>
    <property type="match status" value="1"/>
</dbReference>
<feature type="region of interest" description="Disordered" evidence="1">
    <location>
        <begin position="295"/>
        <end position="342"/>
    </location>
</feature>
<dbReference type="AlphaFoldDB" id="G0U5G1"/>
<feature type="compositionally biased region" description="Polar residues" evidence="1">
    <location>
        <begin position="434"/>
        <end position="451"/>
    </location>
</feature>
<dbReference type="PANTHER" id="PTHR46653:SF1">
    <property type="entry name" value="SPECIFICITY PROTEIN PHOSPHATASE, PUTATIVE-RELATED"/>
    <property type="match status" value="1"/>
</dbReference>
<feature type="compositionally biased region" description="Polar residues" evidence="1">
    <location>
        <begin position="316"/>
        <end position="340"/>
    </location>
</feature>
<evidence type="ECO:0000313" key="4">
    <source>
        <dbReference type="EMBL" id="CCC51111.1"/>
    </source>
</evidence>
<dbReference type="SMART" id="SM00195">
    <property type="entry name" value="DSPc"/>
    <property type="match status" value="1"/>
</dbReference>
<organism evidence="4">
    <name type="scientific">Trypanosoma vivax (strain Y486)</name>
    <dbReference type="NCBI Taxonomy" id="1055687"/>
    <lineage>
        <taxon>Eukaryota</taxon>
        <taxon>Discoba</taxon>
        <taxon>Euglenozoa</taxon>
        <taxon>Kinetoplastea</taxon>
        <taxon>Metakinetoplastina</taxon>
        <taxon>Trypanosomatida</taxon>
        <taxon>Trypanosomatidae</taxon>
        <taxon>Trypanosoma</taxon>
        <taxon>Duttonella</taxon>
    </lineage>
</organism>
<accession>G0U5G1</accession>
<name>G0U5G1_TRYVY</name>
<dbReference type="InterPro" id="IPR020422">
    <property type="entry name" value="TYR_PHOSPHATASE_DUAL_dom"/>
</dbReference>
<dbReference type="InterPro" id="IPR000387">
    <property type="entry name" value="Tyr_Pase_dom"/>
</dbReference>
<feature type="compositionally biased region" description="Low complexity" evidence="1">
    <location>
        <begin position="402"/>
        <end position="412"/>
    </location>
</feature>
<feature type="compositionally biased region" description="Low complexity" evidence="1">
    <location>
        <begin position="485"/>
        <end position="511"/>
    </location>
</feature>
<evidence type="ECO:0000259" key="3">
    <source>
        <dbReference type="PROSITE" id="PS50056"/>
    </source>
</evidence>
<dbReference type="PROSITE" id="PS50056">
    <property type="entry name" value="TYR_PHOSPHATASE_2"/>
    <property type="match status" value="1"/>
</dbReference>
<reference evidence="4" key="1">
    <citation type="journal article" date="2012" name="Proc. Natl. Acad. Sci. U.S.A.">
        <title>Antigenic diversity is generated by distinct evolutionary mechanisms in African trypanosome species.</title>
        <authorList>
            <person name="Jackson A.P."/>
            <person name="Berry A."/>
            <person name="Aslett M."/>
            <person name="Allison H.C."/>
            <person name="Burton P."/>
            <person name="Vavrova-Anderson J."/>
            <person name="Brown R."/>
            <person name="Browne H."/>
            <person name="Corton N."/>
            <person name="Hauser H."/>
            <person name="Gamble J."/>
            <person name="Gilderthorp R."/>
            <person name="Marcello L."/>
            <person name="McQuillan J."/>
            <person name="Otto T.D."/>
            <person name="Quail M.A."/>
            <person name="Sanders M.J."/>
            <person name="van Tonder A."/>
            <person name="Ginger M.L."/>
            <person name="Field M.C."/>
            <person name="Barry J.D."/>
            <person name="Hertz-Fowler C."/>
            <person name="Berriman M."/>
        </authorList>
    </citation>
    <scope>NUCLEOTIDE SEQUENCE</scope>
    <source>
        <strain evidence="4">Y486</strain>
    </source>
</reference>
<dbReference type="VEuPathDB" id="TriTrypDB:TvY486_1001640"/>
<dbReference type="OMA" id="YGWKLES"/>
<feature type="domain" description="Tyrosine specific protein phosphatases" evidence="3">
    <location>
        <begin position="77"/>
        <end position="137"/>
    </location>
</feature>
<dbReference type="FunFam" id="3.90.190.10:FF:000131">
    <property type="entry name" value="Dual specificity protein phosphatase, putative"/>
    <property type="match status" value="1"/>
</dbReference>
<dbReference type="SUPFAM" id="SSF52799">
    <property type="entry name" value="(Phosphotyrosine protein) phosphatases II"/>
    <property type="match status" value="1"/>
</dbReference>
<feature type="domain" description="Tyrosine-protein phosphatase" evidence="2">
    <location>
        <begin position="5"/>
        <end position="156"/>
    </location>
</feature>
<sequence>MQELIAVRVKDGVFVGNAVAAQDRDFITLNKITHVINCAGGELPDLFADDGVKYLTFPWKDPTGSVCTAVMFDSADENIKQTVQFIDEALGAGDCVLVHSQFGLSRSPALIAAYMIMKYDWKLESAISFLEMAHKDMCIKPHFMRQLRMFSKRNHIDHDVFDVEVDDSSFGLDNVQWMLRNTLLNGLTSEVQLKNELYKSCTNRIDIGLPVKVPDSKPAAVAARSKKNKRIAFVDTKLGTDVDSDNGTPVVLVQPARQVEPGNHFLGYHGTLALHNRRRSSSIMRRSIIPCVRRVESDPDMNSQGRQELTLRSDSKSGNSGSIVDGATSSQAARTASGHSTLDCPSHSGIECHAHIPSPNTVHASIRSPFATLTSGHKYRKGSPLPMTAQSKSPARATQRPSSAVVSDSKSSQGRASSQNGPTRLVRSAVARSGSPSSMVLHPSTGTSTRLSSYRNIAPHRCQANTTLPPWNARKVTLSPSGLQRTSIRSSPISTRPSSPADRSSSAPRRVASTNVLFQEQSSRLSGSMKGPSTIVLRRQLPATITSNRR</sequence>
<dbReference type="InterPro" id="IPR029021">
    <property type="entry name" value="Prot-tyrosine_phosphatase-like"/>
</dbReference>
<protein>
    <submittedName>
        <fullName evidence="4">Putative dual specificity protein phosphatase</fullName>
    </submittedName>
</protein>
<dbReference type="Pfam" id="PF00782">
    <property type="entry name" value="DSPc"/>
    <property type="match status" value="1"/>
</dbReference>
<evidence type="ECO:0000256" key="1">
    <source>
        <dbReference type="SAM" id="MobiDB-lite"/>
    </source>
</evidence>
<proteinExistence type="predicted"/>
<dbReference type="CDD" id="cd14498">
    <property type="entry name" value="DSP"/>
    <property type="match status" value="1"/>
</dbReference>
<dbReference type="PROSITE" id="PS50054">
    <property type="entry name" value="TYR_PHOSPHATASE_DUAL"/>
    <property type="match status" value="1"/>
</dbReference>
<dbReference type="InterPro" id="IPR000340">
    <property type="entry name" value="Dual-sp_phosphatase_cat-dom"/>
</dbReference>
<feature type="region of interest" description="Disordered" evidence="1">
    <location>
        <begin position="479"/>
        <end position="511"/>
    </location>
</feature>
<feature type="compositionally biased region" description="Polar residues" evidence="1">
    <location>
        <begin position="413"/>
        <end position="422"/>
    </location>
</feature>
<feature type="region of interest" description="Disordered" evidence="1">
    <location>
        <begin position="374"/>
        <end position="451"/>
    </location>
</feature>
<dbReference type="EMBL" id="HE573026">
    <property type="protein sequence ID" value="CCC51111.1"/>
    <property type="molecule type" value="Genomic_DNA"/>
</dbReference>
<dbReference type="Gene3D" id="3.90.190.10">
    <property type="entry name" value="Protein tyrosine phosphatase superfamily"/>
    <property type="match status" value="1"/>
</dbReference>
<gene>
    <name evidence="4" type="ORF">TVY486_1001640</name>
</gene>